<evidence type="ECO:0000313" key="5">
    <source>
        <dbReference type="EMBL" id="MCP8939975.1"/>
    </source>
</evidence>
<keyword evidence="3" id="KW-0460">Magnesium</keyword>
<dbReference type="InterPro" id="IPR029065">
    <property type="entry name" value="Enolase_C-like"/>
</dbReference>
<dbReference type="InterPro" id="IPR029017">
    <property type="entry name" value="Enolase-like_N"/>
</dbReference>
<evidence type="ECO:0000256" key="2">
    <source>
        <dbReference type="ARBA" id="ARBA00022723"/>
    </source>
</evidence>
<dbReference type="Pfam" id="PF13378">
    <property type="entry name" value="MR_MLE_C"/>
    <property type="match status" value="1"/>
</dbReference>
<dbReference type="SUPFAM" id="SSF51604">
    <property type="entry name" value="Enolase C-terminal domain-like"/>
    <property type="match status" value="1"/>
</dbReference>
<comment type="caution">
    <text evidence="5">The sequence shown here is derived from an EMBL/GenBank/DDBJ whole genome shotgun (WGS) entry which is preliminary data.</text>
</comment>
<evidence type="ECO:0000313" key="6">
    <source>
        <dbReference type="Proteomes" id="UP001205890"/>
    </source>
</evidence>
<dbReference type="PANTHER" id="PTHR13794">
    <property type="entry name" value="ENOLASE SUPERFAMILY, MANDELATE RACEMASE"/>
    <property type="match status" value="1"/>
</dbReference>
<evidence type="ECO:0000256" key="1">
    <source>
        <dbReference type="ARBA" id="ARBA00001946"/>
    </source>
</evidence>
<dbReference type="Pfam" id="PF02746">
    <property type="entry name" value="MR_MLE_N"/>
    <property type="match status" value="1"/>
</dbReference>
<evidence type="ECO:0000256" key="3">
    <source>
        <dbReference type="ARBA" id="ARBA00022842"/>
    </source>
</evidence>
<dbReference type="InterPro" id="IPR013341">
    <property type="entry name" value="Mandelate_racemase_N_dom"/>
</dbReference>
<accession>A0ABT1LEP2</accession>
<dbReference type="InterPro" id="IPR036849">
    <property type="entry name" value="Enolase-like_C_sf"/>
</dbReference>
<keyword evidence="2" id="KW-0479">Metal-binding</keyword>
<reference evidence="5 6" key="1">
    <citation type="submission" date="2022-07" db="EMBL/GenBank/DDBJ databases">
        <authorList>
            <person name="Li W.-J."/>
            <person name="Deng Q.-Q."/>
        </authorList>
    </citation>
    <scope>NUCLEOTIDE SEQUENCE [LARGE SCALE GENOMIC DNA]</scope>
    <source>
        <strain evidence="5 6">SYSU M60028</strain>
    </source>
</reference>
<keyword evidence="6" id="KW-1185">Reference proteome</keyword>
<dbReference type="PANTHER" id="PTHR13794:SF58">
    <property type="entry name" value="MITOCHONDRIAL ENOLASE SUPERFAMILY MEMBER 1"/>
    <property type="match status" value="1"/>
</dbReference>
<organism evidence="5 6">
    <name type="scientific">Alsobacter ponti</name>
    <dbReference type="NCBI Taxonomy" id="2962936"/>
    <lineage>
        <taxon>Bacteria</taxon>
        <taxon>Pseudomonadati</taxon>
        <taxon>Pseudomonadota</taxon>
        <taxon>Alphaproteobacteria</taxon>
        <taxon>Hyphomicrobiales</taxon>
        <taxon>Alsobacteraceae</taxon>
        <taxon>Alsobacter</taxon>
    </lineage>
</organism>
<gene>
    <name evidence="5" type="ORF">NK718_15725</name>
</gene>
<dbReference type="InterPro" id="IPR046945">
    <property type="entry name" value="RHMD-like"/>
</dbReference>
<protein>
    <submittedName>
        <fullName evidence="5">Mandelate racemase/muconate lactonizing enzyme family protein</fullName>
    </submittedName>
</protein>
<comment type="cofactor">
    <cofactor evidence="1">
        <name>Mg(2+)</name>
        <dbReference type="ChEBI" id="CHEBI:18420"/>
    </cofactor>
</comment>
<dbReference type="SFLD" id="SFLDS00001">
    <property type="entry name" value="Enolase"/>
    <property type="match status" value="1"/>
</dbReference>
<dbReference type="SUPFAM" id="SSF54826">
    <property type="entry name" value="Enolase N-terminal domain-like"/>
    <property type="match status" value="1"/>
</dbReference>
<dbReference type="Gene3D" id="3.20.20.120">
    <property type="entry name" value="Enolase-like C-terminal domain"/>
    <property type="match status" value="1"/>
</dbReference>
<dbReference type="InterPro" id="IPR013342">
    <property type="entry name" value="Mandelate_racemase_C"/>
</dbReference>
<evidence type="ECO:0000259" key="4">
    <source>
        <dbReference type="SMART" id="SM00922"/>
    </source>
</evidence>
<proteinExistence type="predicted"/>
<dbReference type="RefSeq" id="WP_254744185.1">
    <property type="nucleotide sequence ID" value="NZ_JANCLU010000016.1"/>
</dbReference>
<dbReference type="EMBL" id="JANCLU010000016">
    <property type="protein sequence ID" value="MCP8939975.1"/>
    <property type="molecule type" value="Genomic_DNA"/>
</dbReference>
<name>A0ABT1LEP2_9HYPH</name>
<dbReference type="Proteomes" id="UP001205890">
    <property type="component" value="Unassembled WGS sequence"/>
</dbReference>
<dbReference type="CDD" id="cd03316">
    <property type="entry name" value="MR_like"/>
    <property type="match status" value="1"/>
</dbReference>
<dbReference type="SMART" id="SM00922">
    <property type="entry name" value="MR_MLE"/>
    <property type="match status" value="1"/>
</dbReference>
<sequence>MKIRSVSTIAVEIPLTKVFGGSRYRVATRCTVITRMETDTGLVSEVYNGDNRDHSREIAEIVEKELAPLVIGEDVFAVELCWQRMFKAAEWNRDRKLVMEAIACVDTAMWDLMGKATGVNVGRLLGGYRNEIPIIVIGGYYEKDKTLADLSREMEGLRERGLAGCKVKVGGLTPEEDAERVKAAREGGGPEFMIAVDANRGWSVAEAVRFARMIEQYDIAWFEEPCHWYDDARMMADVRRATSIPINAGQSEVTAAGVRRLISAGAVDVVNFDASESGGITEWRRAAGLCALMGVRMAHHEEPQIAMQMLSAIPHGVCVECFDPVRDPLWDKMVVNRPRPERGMIKVLQDPGFGLQLDWDMVERYRIR</sequence>
<feature type="domain" description="Mandelate racemase/muconate lactonizing enzyme C-terminal" evidence="4">
    <location>
        <begin position="147"/>
        <end position="245"/>
    </location>
</feature>
<dbReference type="Gene3D" id="3.30.390.10">
    <property type="entry name" value="Enolase-like, N-terminal domain"/>
    <property type="match status" value="1"/>
</dbReference>